<dbReference type="RefSeq" id="WP_069834487.1">
    <property type="nucleotide sequence ID" value="NZ_MDGQ01000003.1"/>
</dbReference>
<evidence type="ECO:0000313" key="5">
    <source>
        <dbReference type="Proteomes" id="UP000095552"/>
    </source>
</evidence>
<dbReference type="Proteomes" id="UP000095552">
    <property type="component" value="Unassembled WGS sequence"/>
</dbReference>
<dbReference type="InterPro" id="IPR015943">
    <property type="entry name" value="WD40/YVTN_repeat-like_dom_sf"/>
</dbReference>
<dbReference type="CDD" id="cd15482">
    <property type="entry name" value="Sialidase_non-viral"/>
    <property type="match status" value="1"/>
</dbReference>
<dbReference type="GO" id="GO:0015979">
    <property type="term" value="P:photosynthesis"/>
    <property type="evidence" value="ECO:0007669"/>
    <property type="project" value="UniProtKB-KW"/>
</dbReference>
<dbReference type="GO" id="GO:0009523">
    <property type="term" value="C:photosystem II"/>
    <property type="evidence" value="ECO:0007669"/>
    <property type="project" value="UniProtKB-KW"/>
</dbReference>
<dbReference type="SUPFAM" id="SSF50939">
    <property type="entry name" value="Sialidases"/>
    <property type="match status" value="1"/>
</dbReference>
<gene>
    <name evidence="4" type="ORF">BFP71_05835</name>
</gene>
<evidence type="ECO:0000259" key="3">
    <source>
        <dbReference type="Pfam" id="PF14870"/>
    </source>
</evidence>
<dbReference type="EMBL" id="MDGQ01000003">
    <property type="protein sequence ID" value="OEK07175.1"/>
    <property type="molecule type" value="Genomic_DNA"/>
</dbReference>
<sequence length="356" mass="38074">MRQFLGLALVVLLFGCGSPKETEEAKTSLPEPIWVPQTTGSTASLRGVSAVSDQVAWASGSGGTVLKTIDGGTTWENVSIPDNEKIDFRDVEGFDENTAIVLSAGLPALIYKTVDGGTTWERKYFSDAEGTFYDAMDFWNDQEGIAFGDAIDGRLLILKTSDGGETWNELPFTQRPQAKDGQGGFAASGTCLRVNGDSHVYIGLGGEEASLFYSSDKGETWNKTITPLQSGESTQGIFSIDFKNDLEGLMVGGDYRGDSLTRINAAYTTDGGASWFPMMAGMNPGGYRSGVAIFDKDLVLAVGRESCDFYRTGDNAYTPMEGQYYAVSVSKTGKSAWASGSGGRVATLAFKKESSQ</sequence>
<dbReference type="Gene3D" id="2.130.10.10">
    <property type="entry name" value="YVTN repeat-like/Quinoprotein amine dehydrogenase"/>
    <property type="match status" value="2"/>
</dbReference>
<keyword evidence="2" id="KW-0604">Photosystem II</keyword>
<dbReference type="PANTHER" id="PTHR47199:SF2">
    <property type="entry name" value="PHOTOSYSTEM II STABILITY_ASSEMBLY FACTOR HCF136, CHLOROPLASTIC"/>
    <property type="match status" value="1"/>
</dbReference>
<dbReference type="InterPro" id="IPR036278">
    <property type="entry name" value="Sialidase_sf"/>
</dbReference>
<dbReference type="PANTHER" id="PTHR47199">
    <property type="entry name" value="PHOTOSYSTEM II STABILITY/ASSEMBLY FACTOR HCF136, CHLOROPLASTIC"/>
    <property type="match status" value="1"/>
</dbReference>
<proteinExistence type="predicted"/>
<dbReference type="PROSITE" id="PS51257">
    <property type="entry name" value="PROKAR_LIPOPROTEIN"/>
    <property type="match status" value="1"/>
</dbReference>
<keyword evidence="5" id="KW-1185">Reference proteome</keyword>
<dbReference type="OrthoDB" id="9813892at2"/>
<reference evidence="4 5" key="1">
    <citation type="submission" date="2016-08" db="EMBL/GenBank/DDBJ databases">
        <title>Draft genome of Fabibacter sp. strain SK-8.</title>
        <authorList>
            <person name="Wong S.-K."/>
            <person name="Hamasaki K."/>
            <person name="Yoshizawa S."/>
        </authorList>
    </citation>
    <scope>NUCLEOTIDE SEQUENCE [LARGE SCALE GENOMIC DNA]</scope>
    <source>
        <strain evidence="4 5">SK-8</strain>
    </source>
</reference>
<evidence type="ECO:0000256" key="2">
    <source>
        <dbReference type="ARBA" id="ARBA00023276"/>
    </source>
</evidence>
<dbReference type="InterPro" id="IPR028203">
    <property type="entry name" value="PSII_CF48-like_dom"/>
</dbReference>
<accession>A0A1E5T713</accession>
<protein>
    <recommendedName>
        <fullName evidence="3">Photosynthesis system II assembly factor Ycf48/Hcf136-like domain-containing protein</fullName>
    </recommendedName>
</protein>
<dbReference type="STRING" id="1563681.BFP71_05835"/>
<comment type="caution">
    <text evidence="4">The sequence shown here is derived from an EMBL/GenBank/DDBJ whole genome shotgun (WGS) entry which is preliminary data.</text>
</comment>
<feature type="domain" description="Photosynthesis system II assembly factor Ycf48/Hcf136-like" evidence="3">
    <location>
        <begin position="43"/>
        <end position="123"/>
    </location>
</feature>
<evidence type="ECO:0000256" key="1">
    <source>
        <dbReference type="ARBA" id="ARBA00022531"/>
    </source>
</evidence>
<organism evidence="4 5">
    <name type="scientific">Roseivirga misakiensis</name>
    <dbReference type="NCBI Taxonomy" id="1563681"/>
    <lineage>
        <taxon>Bacteria</taxon>
        <taxon>Pseudomonadati</taxon>
        <taxon>Bacteroidota</taxon>
        <taxon>Cytophagia</taxon>
        <taxon>Cytophagales</taxon>
        <taxon>Roseivirgaceae</taxon>
        <taxon>Roseivirga</taxon>
    </lineage>
</organism>
<name>A0A1E5T713_9BACT</name>
<dbReference type="Pfam" id="PF14870">
    <property type="entry name" value="PSII_BNR"/>
    <property type="match status" value="1"/>
</dbReference>
<dbReference type="AlphaFoldDB" id="A0A1E5T713"/>
<keyword evidence="1" id="KW-0602">Photosynthesis</keyword>
<evidence type="ECO:0000313" key="4">
    <source>
        <dbReference type="EMBL" id="OEK07175.1"/>
    </source>
</evidence>